<dbReference type="Proteomes" id="UP000315295">
    <property type="component" value="Unassembled WGS sequence"/>
</dbReference>
<dbReference type="AlphaFoldDB" id="A0A540MCS1"/>
<dbReference type="STRING" id="106549.A0A540MCS1"/>
<proteinExistence type="predicted"/>
<keyword evidence="2" id="KW-1185">Reference proteome</keyword>
<reference evidence="1 2" key="1">
    <citation type="journal article" date="2019" name="G3 (Bethesda)">
        <title>Sequencing of a Wild Apple (Malus baccata) Genome Unravels the Differences Between Cultivated and Wild Apple Species Regarding Disease Resistance and Cold Tolerance.</title>
        <authorList>
            <person name="Chen X."/>
        </authorList>
    </citation>
    <scope>NUCLEOTIDE SEQUENCE [LARGE SCALE GENOMIC DNA]</scope>
    <source>
        <strain evidence="2">cv. Shandingzi</strain>
        <tissue evidence="1">Leaves</tissue>
    </source>
</reference>
<dbReference type="EMBL" id="VIEB01000295">
    <property type="protein sequence ID" value="TQD96229.1"/>
    <property type="molecule type" value="Genomic_DNA"/>
</dbReference>
<name>A0A540MCS1_MALBA</name>
<evidence type="ECO:0000313" key="1">
    <source>
        <dbReference type="EMBL" id="TQD96229.1"/>
    </source>
</evidence>
<gene>
    <name evidence="1" type="ORF">C1H46_018138</name>
</gene>
<sequence>MSGTYFAPPHHSISVVVIVSLIFSPSSLLFQEGESVSIRSHVVKPAAPKVIDLKIDGDLRENSKVTTTGTVTEGIEGLAEYRAKIYVFRVIIPQLLGRGTVLPG</sequence>
<organism evidence="1 2">
    <name type="scientific">Malus baccata</name>
    <name type="common">Siberian crab apple</name>
    <name type="synonym">Pyrus baccata</name>
    <dbReference type="NCBI Taxonomy" id="106549"/>
    <lineage>
        <taxon>Eukaryota</taxon>
        <taxon>Viridiplantae</taxon>
        <taxon>Streptophyta</taxon>
        <taxon>Embryophyta</taxon>
        <taxon>Tracheophyta</taxon>
        <taxon>Spermatophyta</taxon>
        <taxon>Magnoliopsida</taxon>
        <taxon>eudicotyledons</taxon>
        <taxon>Gunneridae</taxon>
        <taxon>Pentapetalae</taxon>
        <taxon>rosids</taxon>
        <taxon>fabids</taxon>
        <taxon>Rosales</taxon>
        <taxon>Rosaceae</taxon>
        <taxon>Amygdaloideae</taxon>
        <taxon>Maleae</taxon>
        <taxon>Malus</taxon>
    </lineage>
</organism>
<accession>A0A540MCS1</accession>
<comment type="caution">
    <text evidence="1">The sequence shown here is derived from an EMBL/GenBank/DDBJ whole genome shotgun (WGS) entry which is preliminary data.</text>
</comment>
<evidence type="ECO:0000313" key="2">
    <source>
        <dbReference type="Proteomes" id="UP000315295"/>
    </source>
</evidence>
<protein>
    <submittedName>
        <fullName evidence="1">Uncharacterized protein</fullName>
    </submittedName>
</protein>